<proteinExistence type="predicted"/>
<sequence>MNRDVEIHVADTLEGVTVHDWNRLAGDNPFVRHAFLSALQDTRCAVARTGWRAHHLLLKRGGQLAGVMPLYLKSHSRGEYVFDHAWADAFERHGIRYYPKAVSAVPFSPVTGPRLIAPDHADRVMLARGAIELTKRLELSSLHVLFPLEQDLEALTDAGYMLREGVQFHWENLPDGGYESFAAFLATMSHDKRKKVKQDRRHVAEAGVTYTWLRGAEIDGEALDFFYSCYENTYREHWNPPYLSREFFGQIHAAAPESMLLVIAEADGKRLACALNMIGGDVMYGRYWGTREFVSGLHFETCYMQGIEYCIEHRLARFEGGAQGVHKMSRGLLPTPTWSAHWIADRRFAHAISEFLDAETAAMDQHIGELEAHTPFRKKS</sequence>
<dbReference type="STRING" id="60547.GCA_000751215_02763"/>
<dbReference type="EMBL" id="JFHC01000041">
    <property type="protein sequence ID" value="KDR40385.1"/>
    <property type="molecule type" value="Genomic_DNA"/>
</dbReference>
<dbReference type="Proteomes" id="UP000027466">
    <property type="component" value="Unassembled WGS sequence"/>
</dbReference>
<evidence type="ECO:0000313" key="1">
    <source>
        <dbReference type="EMBL" id="KDR40385.1"/>
    </source>
</evidence>
<gene>
    <name evidence="1" type="ORF">BG61_25885</name>
</gene>
<dbReference type="PANTHER" id="PTHR47017">
    <property type="entry name" value="ACYL-COA"/>
    <property type="match status" value="1"/>
</dbReference>
<reference evidence="1 2" key="1">
    <citation type="submission" date="2014-03" db="EMBL/GenBank/DDBJ databases">
        <title>Draft Genome Sequences of Four Burkholderia Strains.</title>
        <authorList>
            <person name="Liu X.Y."/>
            <person name="Li C.X."/>
            <person name="Xu J.H."/>
        </authorList>
    </citation>
    <scope>NUCLEOTIDE SEQUENCE [LARGE SCALE GENOMIC DNA]</scope>
    <source>
        <strain evidence="1 2">DSM 50014</strain>
    </source>
</reference>
<dbReference type="Pfam" id="PF04339">
    <property type="entry name" value="FemAB_like"/>
    <property type="match status" value="1"/>
</dbReference>
<dbReference type="RefSeq" id="WP_035931096.1">
    <property type="nucleotide sequence ID" value="NZ_CADFFX010000016.1"/>
</dbReference>
<name>A0A069PIF6_9BURK</name>
<dbReference type="InterPro" id="IPR007434">
    <property type="entry name" value="FemAB-like"/>
</dbReference>
<organism evidence="1 2">
    <name type="scientific">Caballeronia glathei</name>
    <dbReference type="NCBI Taxonomy" id="60547"/>
    <lineage>
        <taxon>Bacteria</taxon>
        <taxon>Pseudomonadati</taxon>
        <taxon>Pseudomonadota</taxon>
        <taxon>Betaproteobacteria</taxon>
        <taxon>Burkholderiales</taxon>
        <taxon>Burkholderiaceae</taxon>
        <taxon>Caballeronia</taxon>
    </lineage>
</organism>
<dbReference type="Gene3D" id="3.40.630.30">
    <property type="match status" value="1"/>
</dbReference>
<evidence type="ECO:0000313" key="2">
    <source>
        <dbReference type="Proteomes" id="UP000027466"/>
    </source>
</evidence>
<dbReference type="AlphaFoldDB" id="A0A069PIF6"/>
<dbReference type="PANTHER" id="PTHR47017:SF1">
    <property type="entry name" value="ACYL-COA"/>
    <property type="match status" value="1"/>
</dbReference>
<dbReference type="SUPFAM" id="SSF55729">
    <property type="entry name" value="Acyl-CoA N-acyltransferases (Nat)"/>
    <property type="match status" value="1"/>
</dbReference>
<protein>
    <recommendedName>
        <fullName evidence="3">Acyltransferase superfamily protein</fullName>
    </recommendedName>
</protein>
<dbReference type="InterPro" id="IPR016181">
    <property type="entry name" value="Acyl_CoA_acyltransferase"/>
</dbReference>
<evidence type="ECO:0008006" key="3">
    <source>
        <dbReference type="Google" id="ProtNLM"/>
    </source>
</evidence>
<comment type="caution">
    <text evidence="1">The sequence shown here is derived from an EMBL/GenBank/DDBJ whole genome shotgun (WGS) entry which is preliminary data.</text>
</comment>
<accession>A0A069PIF6</accession>
<keyword evidence="2" id="KW-1185">Reference proteome</keyword>